<dbReference type="AlphaFoldDB" id="A0A812TM23"/>
<dbReference type="OrthoDB" id="10470021at2759"/>
<protein>
    <submittedName>
        <fullName evidence="2">Uncharacterized protein</fullName>
    </submittedName>
</protein>
<gene>
    <name evidence="2" type="ORF">SNAT2548_LOCUS29599</name>
</gene>
<accession>A0A812TM23</accession>
<proteinExistence type="predicted"/>
<feature type="compositionally biased region" description="Basic residues" evidence="1">
    <location>
        <begin position="8"/>
        <end position="19"/>
    </location>
</feature>
<name>A0A812TM23_9DINO</name>
<comment type="caution">
    <text evidence="2">The sequence shown here is derived from an EMBL/GenBank/DDBJ whole genome shotgun (WGS) entry which is preliminary data.</text>
</comment>
<dbReference type="InterPro" id="IPR003774">
    <property type="entry name" value="AlgH-like"/>
</dbReference>
<evidence type="ECO:0000313" key="2">
    <source>
        <dbReference type="EMBL" id="CAE7528492.1"/>
    </source>
</evidence>
<dbReference type="SUPFAM" id="SSF143456">
    <property type="entry name" value="VC0467-like"/>
    <property type="match status" value="1"/>
</dbReference>
<sequence>MNINHHQYDKRRRHLHVRGTKQQEEAASKVTTSSSSSRPWWLRDWRTGTKAFARAWVRCGLHEAERGIYLLAAKWERLARSSKTGQNDSLHFNEYLRDPMAAMPWLACQRTAPRHSAEIRQLQAGDTKTPERLGEAPFLIQNVRRKSLTAGVCEEEVEGTEPVGSATSTAVWISEVRSSESYSSSVLASVQLRYTDGMSSQWALQAFISAAGHAFWASSFSRCRGSFTVSKDGYQAFLRSPDASVGAAVLMETSLISVDVARILMADAERNFASLEDARIVHAVGDEMSTEVWPKERPNCLQPCGKGCFCMAAKHYDDIYFCDCTGRNAENERVYRQEFSYADLTKHPDKKGKVDPAWKHDKCLASAGAPCGALFAELRDVSQVLSEQTGLRPLGAAVFQGHAVWSSDQLMSEVARGSWGLARAHGNDLAVPEGDAEERWSMLWQQRQVVPRTSDVRGSRI</sequence>
<dbReference type="Proteomes" id="UP000604046">
    <property type="component" value="Unassembled WGS sequence"/>
</dbReference>
<evidence type="ECO:0000256" key="1">
    <source>
        <dbReference type="SAM" id="MobiDB-lite"/>
    </source>
</evidence>
<reference evidence="2" key="1">
    <citation type="submission" date="2021-02" db="EMBL/GenBank/DDBJ databases">
        <authorList>
            <person name="Dougan E. K."/>
            <person name="Rhodes N."/>
            <person name="Thang M."/>
            <person name="Chan C."/>
        </authorList>
    </citation>
    <scope>NUCLEOTIDE SEQUENCE</scope>
</reference>
<dbReference type="EMBL" id="CAJNDS010002567">
    <property type="protein sequence ID" value="CAE7528492.1"/>
    <property type="molecule type" value="Genomic_DNA"/>
</dbReference>
<organism evidence="2 3">
    <name type="scientific">Symbiodinium natans</name>
    <dbReference type="NCBI Taxonomy" id="878477"/>
    <lineage>
        <taxon>Eukaryota</taxon>
        <taxon>Sar</taxon>
        <taxon>Alveolata</taxon>
        <taxon>Dinophyceae</taxon>
        <taxon>Suessiales</taxon>
        <taxon>Symbiodiniaceae</taxon>
        <taxon>Symbiodinium</taxon>
    </lineage>
</organism>
<dbReference type="Pfam" id="PF02622">
    <property type="entry name" value="DUF179"/>
    <property type="match status" value="1"/>
</dbReference>
<evidence type="ECO:0000313" key="3">
    <source>
        <dbReference type="Proteomes" id="UP000604046"/>
    </source>
</evidence>
<feature type="region of interest" description="Disordered" evidence="1">
    <location>
        <begin position="1"/>
        <end position="32"/>
    </location>
</feature>
<dbReference type="Gene3D" id="3.40.1740.10">
    <property type="entry name" value="VC0467-like"/>
    <property type="match status" value="1"/>
</dbReference>
<keyword evidence="3" id="KW-1185">Reference proteome</keyword>